<dbReference type="AlphaFoldDB" id="A0A5N6QWR9"/>
<sequence>MATRMLWVGPFASTCIIFAMLVAVGVSNSAWPLIHSSMPTPSPHAGAGDGGSAAAEFSPPFLMTALFASLAFLLPFCVSLLR</sequence>
<proteinExistence type="predicted"/>
<dbReference type="EMBL" id="CM017323">
    <property type="protein sequence ID" value="KAE8021390.1"/>
    <property type="molecule type" value="Genomic_DNA"/>
</dbReference>
<reference evidence="2 3" key="1">
    <citation type="submission" date="2019-06" db="EMBL/GenBank/DDBJ databases">
        <title>A chromosomal-level reference genome of Carpinus fangiana (Coryloideae, Betulaceae).</title>
        <authorList>
            <person name="Yang X."/>
            <person name="Wang Z."/>
            <person name="Zhang L."/>
            <person name="Hao G."/>
            <person name="Liu J."/>
            <person name="Yang Y."/>
        </authorList>
    </citation>
    <scope>NUCLEOTIDE SEQUENCE [LARGE SCALE GENOMIC DNA]</scope>
    <source>
        <strain evidence="2">Cfa_2016G</strain>
        <tissue evidence="2">Leaf</tissue>
    </source>
</reference>
<organism evidence="2 3">
    <name type="scientific">Carpinus fangiana</name>
    <dbReference type="NCBI Taxonomy" id="176857"/>
    <lineage>
        <taxon>Eukaryota</taxon>
        <taxon>Viridiplantae</taxon>
        <taxon>Streptophyta</taxon>
        <taxon>Embryophyta</taxon>
        <taxon>Tracheophyta</taxon>
        <taxon>Spermatophyta</taxon>
        <taxon>Magnoliopsida</taxon>
        <taxon>eudicotyledons</taxon>
        <taxon>Gunneridae</taxon>
        <taxon>Pentapetalae</taxon>
        <taxon>rosids</taxon>
        <taxon>fabids</taxon>
        <taxon>Fagales</taxon>
        <taxon>Betulaceae</taxon>
        <taxon>Carpinus</taxon>
    </lineage>
</organism>
<keyword evidence="1" id="KW-1133">Transmembrane helix</keyword>
<feature type="transmembrane region" description="Helical" evidence="1">
    <location>
        <begin position="61"/>
        <end position="81"/>
    </location>
</feature>
<evidence type="ECO:0000256" key="1">
    <source>
        <dbReference type="SAM" id="Phobius"/>
    </source>
</evidence>
<feature type="transmembrane region" description="Helical" evidence="1">
    <location>
        <begin position="7"/>
        <end position="31"/>
    </location>
</feature>
<dbReference type="OrthoDB" id="10530580at2759"/>
<gene>
    <name evidence="2" type="ORF">FH972_007284</name>
</gene>
<keyword evidence="1" id="KW-0812">Transmembrane</keyword>
<dbReference type="Proteomes" id="UP000327013">
    <property type="component" value="Chromosome 3"/>
</dbReference>
<evidence type="ECO:0000313" key="3">
    <source>
        <dbReference type="Proteomes" id="UP000327013"/>
    </source>
</evidence>
<evidence type="ECO:0000313" key="2">
    <source>
        <dbReference type="EMBL" id="KAE8021390.1"/>
    </source>
</evidence>
<accession>A0A5N6QWR9</accession>
<protein>
    <submittedName>
        <fullName evidence="2">Uncharacterized protein</fullName>
    </submittedName>
</protein>
<keyword evidence="1" id="KW-0472">Membrane</keyword>
<name>A0A5N6QWR9_9ROSI</name>
<keyword evidence="3" id="KW-1185">Reference proteome</keyword>